<reference evidence="3 4" key="1">
    <citation type="journal article" date="2016" name="Nat. Commun.">
        <title>Thousands of microbial genomes shed light on interconnected biogeochemical processes in an aquifer system.</title>
        <authorList>
            <person name="Anantharaman K."/>
            <person name="Brown C.T."/>
            <person name="Hug L.A."/>
            <person name="Sharon I."/>
            <person name="Castelle C.J."/>
            <person name="Probst A.J."/>
            <person name="Thomas B.C."/>
            <person name="Singh A."/>
            <person name="Wilkins M.J."/>
            <person name="Karaoz U."/>
            <person name="Brodie E.L."/>
            <person name="Williams K.H."/>
            <person name="Hubbard S.S."/>
            <person name="Banfield J.F."/>
        </authorList>
    </citation>
    <scope>NUCLEOTIDE SEQUENCE [LARGE SCALE GENOMIC DNA]</scope>
</reference>
<dbReference type="EMBL" id="MFIX01000025">
    <property type="protein sequence ID" value="OGG06541.1"/>
    <property type="molecule type" value="Genomic_DNA"/>
</dbReference>
<dbReference type="STRING" id="1817867.A3F83_13055"/>
<evidence type="ECO:0000256" key="1">
    <source>
        <dbReference type="ARBA" id="ARBA00004196"/>
    </source>
</evidence>
<comment type="subcellular location">
    <subcellularLocation>
        <location evidence="1">Cell envelope</location>
    </subcellularLocation>
</comment>
<name>A0A1F5Z276_9BACT</name>
<comment type="caution">
    <text evidence="3">The sequence shown here is derived from an EMBL/GenBank/DDBJ whole genome shotgun (WGS) entry which is preliminary data.</text>
</comment>
<dbReference type="GO" id="GO:0030313">
    <property type="term" value="C:cell envelope"/>
    <property type="evidence" value="ECO:0007669"/>
    <property type="project" value="UniProtKB-SubCell"/>
</dbReference>
<sequence>MYGFPTGVAAAGLALKGHHPEADRFCEWAYGKYMHDLFPAREVQDGSVHGSLAYGRKYTMWLTGHFIACWYSATGENLWQMIREEQGDWAWREALFLIYAEQPDGKMVRYGDNFFRGTERFSFRVISERAFAYDEPLGRGYVDYLLKKHAGITNDRQGMEIGSEYQVFLYWDPDRPGLDRNVLPTRTLFSPHGTGMAFWRSGWGPEDTFIFFKCGDYFDNHGHFDAGHVEVFRRAPLLIEAGSYEGGTESQHYIKFFHNSIAHNTIQIVDPADPEDAGSQRFYNNQNMNTIEDYRLDKKREMGNVVFYRDEGDLVCLAADFSAAYPEDRVRSVVRELAWIGERYLVVLDNIVLADSKYQPRILWHYAVKPRLGQRRFTVADGGARAVISVLAPVNAVLDTVKAFTVGTGVYPPEHPRPELGVGRAEVSAPVSADTLFTFVQVIDIADESIQPAEPLCRVTDAGHSVTVSLPTGELRLEGQPGSRSVIDFFKN</sequence>
<organism evidence="3 4">
    <name type="scientific">Candidatus Glassbacteria bacterium RIFCSPLOWO2_12_FULL_58_11</name>
    <dbReference type="NCBI Taxonomy" id="1817867"/>
    <lineage>
        <taxon>Bacteria</taxon>
        <taxon>Candidatus Glassiibacteriota</taxon>
    </lineage>
</organism>
<dbReference type="Pfam" id="PF07940">
    <property type="entry name" value="Hepar_II_III_C"/>
    <property type="match status" value="1"/>
</dbReference>
<dbReference type="AlphaFoldDB" id="A0A1F5Z276"/>
<proteinExistence type="predicted"/>
<dbReference type="GO" id="GO:0016829">
    <property type="term" value="F:lyase activity"/>
    <property type="evidence" value="ECO:0007669"/>
    <property type="project" value="InterPro"/>
</dbReference>
<dbReference type="Gene3D" id="2.70.98.70">
    <property type="match status" value="1"/>
</dbReference>
<dbReference type="InterPro" id="IPR012480">
    <property type="entry name" value="Hepar_II_III_C"/>
</dbReference>
<gene>
    <name evidence="3" type="ORF">A3F83_13055</name>
</gene>
<dbReference type="Proteomes" id="UP000179129">
    <property type="component" value="Unassembled WGS sequence"/>
</dbReference>
<evidence type="ECO:0000313" key="4">
    <source>
        <dbReference type="Proteomes" id="UP000179129"/>
    </source>
</evidence>
<dbReference type="Gene3D" id="1.50.10.100">
    <property type="entry name" value="Chondroitin AC/alginate lyase"/>
    <property type="match status" value="1"/>
</dbReference>
<evidence type="ECO:0000259" key="2">
    <source>
        <dbReference type="Pfam" id="PF07940"/>
    </source>
</evidence>
<dbReference type="InterPro" id="IPR008929">
    <property type="entry name" value="Chondroitin_lyas"/>
</dbReference>
<evidence type="ECO:0000313" key="3">
    <source>
        <dbReference type="EMBL" id="OGG06541.1"/>
    </source>
</evidence>
<protein>
    <recommendedName>
        <fullName evidence="2">Heparinase II/III-like C-terminal domain-containing protein</fullName>
    </recommendedName>
</protein>
<feature type="domain" description="Heparinase II/III-like C-terminal" evidence="2">
    <location>
        <begin position="193"/>
        <end position="382"/>
    </location>
</feature>
<accession>A0A1F5Z276</accession>